<dbReference type="InterPro" id="IPR002110">
    <property type="entry name" value="Ankyrin_rpt"/>
</dbReference>
<keyword evidence="7" id="KW-0999">Mitochondrion inner membrane</keyword>
<dbReference type="SUPFAM" id="SSF48479">
    <property type="entry name" value="Cytochrome c oxidase subunit E"/>
    <property type="match status" value="1"/>
</dbReference>
<keyword evidence="15" id="KW-1185">Reference proteome</keyword>
<dbReference type="Gene3D" id="1.25.40.40">
    <property type="entry name" value="Cytochrome c oxidase, subunit Va/VI"/>
    <property type="match status" value="1"/>
</dbReference>
<proteinExistence type="inferred from homology"/>
<keyword evidence="10" id="KW-0496">Mitochondrion</keyword>
<sequence>MSRAVPLPVPCPVQLGTLRNDSLEAQLHEYVKQGNYVKVKKILKKGKGNLVSPSQLISSRQEDLGTDLQQEQLVLIWLVLGRDSRLRIINPNRGVSPTVSGAPARFIVVRIYVDAVNSRGQTPLFVAALLGLMKLVDVLVDYGSDPNHTVCILEAVKDKAGPHKEIYPYVIQELRPTLNELGISTPEELGLDKVMGALCCTLSLALWNAGALPWTPIVLISLPSRCFDGSTPVHAAAFSGNQWILSKLLDAGGDLRLHDERGQNPQTWALTAGKERSTQCCACIGCLCDILQIVEFMQRCASHMQAIIQGFSYDLLKKIDSPQRLVCSLPWFGGLVQR</sequence>
<evidence type="ECO:0000256" key="9">
    <source>
        <dbReference type="ARBA" id="ARBA00023004"/>
    </source>
</evidence>
<dbReference type="InterPro" id="IPR039339">
    <property type="entry name" value="Tex14"/>
</dbReference>
<evidence type="ECO:0000256" key="10">
    <source>
        <dbReference type="ARBA" id="ARBA00023128"/>
    </source>
</evidence>
<feature type="repeat" description="ANK" evidence="13">
    <location>
        <begin position="228"/>
        <end position="260"/>
    </location>
</feature>
<comment type="caution">
    <text evidence="14">The sequence shown here is derived from an EMBL/GenBank/DDBJ whole genome shotgun (WGS) entry which is preliminary data.</text>
</comment>
<gene>
    <name evidence="14" type="ORF">P7K49_011054</name>
</gene>
<dbReference type="PROSITE" id="PS50297">
    <property type="entry name" value="ANK_REP_REGION"/>
    <property type="match status" value="2"/>
</dbReference>
<dbReference type="PANTHER" id="PTHR23060">
    <property type="entry name" value="TESTIS EXPRESSED GENE 14"/>
    <property type="match status" value="1"/>
</dbReference>
<comment type="similarity">
    <text evidence="3">Belongs to the cytochrome c oxidase subunit 5A family.</text>
</comment>
<dbReference type="InterPro" id="IPR003204">
    <property type="entry name" value="Cyt_c_oxidase_su5A/6"/>
</dbReference>
<accession>A0ABQ9VRU9</accession>
<dbReference type="InterPro" id="IPR036770">
    <property type="entry name" value="Ankyrin_rpt-contain_sf"/>
</dbReference>
<evidence type="ECO:0000256" key="2">
    <source>
        <dbReference type="ARBA" id="ARBA00004673"/>
    </source>
</evidence>
<dbReference type="EMBL" id="JASSZA010000005">
    <property type="protein sequence ID" value="KAK2111308.1"/>
    <property type="molecule type" value="Genomic_DNA"/>
</dbReference>
<dbReference type="Proteomes" id="UP001266305">
    <property type="component" value="Unassembled WGS sequence"/>
</dbReference>
<evidence type="ECO:0000256" key="6">
    <source>
        <dbReference type="ARBA" id="ARBA00022723"/>
    </source>
</evidence>
<feature type="repeat" description="ANK" evidence="13">
    <location>
        <begin position="119"/>
        <end position="147"/>
    </location>
</feature>
<evidence type="ECO:0000256" key="5">
    <source>
        <dbReference type="ARBA" id="ARBA00022617"/>
    </source>
</evidence>
<keyword evidence="11" id="KW-0472">Membrane</keyword>
<evidence type="ECO:0000313" key="15">
    <source>
        <dbReference type="Proteomes" id="UP001266305"/>
    </source>
</evidence>
<evidence type="ECO:0000256" key="3">
    <source>
        <dbReference type="ARBA" id="ARBA00007972"/>
    </source>
</evidence>
<name>A0ABQ9VRU9_SAGOE</name>
<dbReference type="Pfam" id="PF02284">
    <property type="entry name" value="COX5A"/>
    <property type="match status" value="1"/>
</dbReference>
<dbReference type="PANTHER" id="PTHR23060:SF1">
    <property type="entry name" value="INACTIVE SERINE_THREONINE-PROTEIN KINASE TEX14"/>
    <property type="match status" value="1"/>
</dbReference>
<protein>
    <recommendedName>
        <fullName evidence="4">Cytochrome c oxidase subunit 5A, mitochondrial</fullName>
    </recommendedName>
    <alternativeName>
        <fullName evidence="12">Cytochrome c oxidase polypeptide Va</fullName>
    </alternativeName>
</protein>
<evidence type="ECO:0000256" key="7">
    <source>
        <dbReference type="ARBA" id="ARBA00022792"/>
    </source>
</evidence>
<reference evidence="14 15" key="1">
    <citation type="submission" date="2023-05" db="EMBL/GenBank/DDBJ databases">
        <title>B98-5 Cell Line De Novo Hybrid Assembly: An Optical Mapping Approach.</title>
        <authorList>
            <person name="Kananen K."/>
            <person name="Auerbach J.A."/>
            <person name="Kautto E."/>
            <person name="Blachly J.S."/>
        </authorList>
    </citation>
    <scope>NUCLEOTIDE SEQUENCE [LARGE SCALE GENOMIC DNA]</scope>
    <source>
        <strain evidence="14">B95-8</strain>
        <tissue evidence="14">Cell line</tissue>
    </source>
</reference>
<evidence type="ECO:0000256" key="8">
    <source>
        <dbReference type="ARBA" id="ARBA00022946"/>
    </source>
</evidence>
<keyword evidence="9" id="KW-0408">Iron</keyword>
<comment type="pathway">
    <text evidence="2">Energy metabolism; oxidative phosphorylation.</text>
</comment>
<evidence type="ECO:0000256" key="4">
    <source>
        <dbReference type="ARBA" id="ARBA00021968"/>
    </source>
</evidence>
<dbReference type="PROSITE" id="PS50088">
    <property type="entry name" value="ANK_REPEAT"/>
    <property type="match status" value="2"/>
</dbReference>
<dbReference type="SUPFAM" id="SSF48403">
    <property type="entry name" value="Ankyrin repeat"/>
    <property type="match status" value="1"/>
</dbReference>
<keyword evidence="13" id="KW-0040">ANK repeat</keyword>
<dbReference type="SMART" id="SM00248">
    <property type="entry name" value="ANK"/>
    <property type="match status" value="3"/>
</dbReference>
<evidence type="ECO:0000256" key="11">
    <source>
        <dbReference type="ARBA" id="ARBA00023136"/>
    </source>
</evidence>
<keyword evidence="5" id="KW-0349">Heme</keyword>
<evidence type="ECO:0000313" key="14">
    <source>
        <dbReference type="EMBL" id="KAK2111308.1"/>
    </source>
</evidence>
<keyword evidence="6" id="KW-0479">Metal-binding</keyword>
<keyword evidence="8" id="KW-0809">Transit peptide</keyword>
<organism evidence="14 15">
    <name type="scientific">Saguinus oedipus</name>
    <name type="common">Cotton-top tamarin</name>
    <name type="synonym">Oedipomidas oedipus</name>
    <dbReference type="NCBI Taxonomy" id="9490"/>
    <lineage>
        <taxon>Eukaryota</taxon>
        <taxon>Metazoa</taxon>
        <taxon>Chordata</taxon>
        <taxon>Craniata</taxon>
        <taxon>Vertebrata</taxon>
        <taxon>Euteleostomi</taxon>
        <taxon>Mammalia</taxon>
        <taxon>Eutheria</taxon>
        <taxon>Euarchontoglires</taxon>
        <taxon>Primates</taxon>
        <taxon>Haplorrhini</taxon>
        <taxon>Platyrrhini</taxon>
        <taxon>Cebidae</taxon>
        <taxon>Callitrichinae</taxon>
        <taxon>Saguinus</taxon>
    </lineage>
</organism>
<evidence type="ECO:0000256" key="13">
    <source>
        <dbReference type="PROSITE-ProRule" id="PRU00023"/>
    </source>
</evidence>
<evidence type="ECO:0000256" key="1">
    <source>
        <dbReference type="ARBA" id="ARBA00004443"/>
    </source>
</evidence>
<dbReference type="InterPro" id="IPR036545">
    <property type="entry name" value="Cyt_c_oxidase_su5A/6_sf"/>
</dbReference>
<dbReference type="Gene3D" id="1.25.40.20">
    <property type="entry name" value="Ankyrin repeat-containing domain"/>
    <property type="match status" value="1"/>
</dbReference>
<evidence type="ECO:0000256" key="12">
    <source>
        <dbReference type="ARBA" id="ARBA00031049"/>
    </source>
</evidence>
<comment type="subcellular location">
    <subcellularLocation>
        <location evidence="1">Mitochondrion inner membrane</location>
        <topology evidence="1">Peripheral membrane protein</topology>
        <orientation evidence="1">Matrix side</orientation>
    </subcellularLocation>
</comment>